<dbReference type="GeneID" id="5853938"/>
<feature type="compositionally biased region" description="Low complexity" evidence="2">
    <location>
        <begin position="296"/>
        <end position="307"/>
    </location>
</feature>
<evidence type="ECO:0000313" key="5">
    <source>
        <dbReference type="Proteomes" id="UP000008837"/>
    </source>
</evidence>
<dbReference type="EMBL" id="AAYY01000011">
    <property type="protein sequence ID" value="EDP42418.1"/>
    <property type="molecule type" value="Genomic_DNA"/>
</dbReference>
<dbReference type="Proteomes" id="UP000008837">
    <property type="component" value="Unassembled WGS sequence"/>
</dbReference>
<proteinExistence type="inferred from homology"/>
<dbReference type="InterPro" id="IPR037256">
    <property type="entry name" value="ASC_dom_sf"/>
</dbReference>
<name>A8Q808_MALGO</name>
<accession>A8Q808</accession>
<dbReference type="Gene3D" id="6.20.250.60">
    <property type="match status" value="1"/>
</dbReference>
<feature type="region of interest" description="Disordered" evidence="2">
    <location>
        <begin position="1"/>
        <end position="38"/>
    </location>
</feature>
<dbReference type="OMA" id="DEWQSKI"/>
<dbReference type="VEuPathDB" id="FungiDB:MGL_3176"/>
<dbReference type="STRING" id="425265.A8Q808"/>
<dbReference type="InParanoid" id="A8Q808"/>
<dbReference type="RefSeq" id="XP_001729632.1">
    <property type="nucleotide sequence ID" value="XM_001729580.1"/>
</dbReference>
<dbReference type="InterPro" id="IPR050827">
    <property type="entry name" value="CRP1_MDG1_kinase"/>
</dbReference>
<dbReference type="SUPFAM" id="SSF81296">
    <property type="entry name" value="E set domains"/>
    <property type="match status" value="1"/>
</dbReference>
<feature type="region of interest" description="Disordered" evidence="2">
    <location>
        <begin position="137"/>
        <end position="228"/>
    </location>
</feature>
<evidence type="ECO:0000256" key="1">
    <source>
        <dbReference type="ARBA" id="ARBA00010926"/>
    </source>
</evidence>
<comment type="similarity">
    <text evidence="1">Belongs to the 5'-AMP-activated protein kinase beta subunit family.</text>
</comment>
<gene>
    <name evidence="4" type="ORF">MGL_3176</name>
</gene>
<evidence type="ECO:0000313" key="4">
    <source>
        <dbReference type="EMBL" id="EDP42418.1"/>
    </source>
</evidence>
<dbReference type="Gene3D" id="2.60.40.10">
    <property type="entry name" value="Immunoglobulins"/>
    <property type="match status" value="1"/>
</dbReference>
<dbReference type="InterPro" id="IPR013783">
    <property type="entry name" value="Ig-like_fold"/>
</dbReference>
<dbReference type="PANTHER" id="PTHR10343">
    <property type="entry name" value="5'-AMP-ACTIVATED PROTEIN KINASE , BETA SUBUNIT"/>
    <property type="match status" value="1"/>
</dbReference>
<reference evidence="4 5" key="1">
    <citation type="journal article" date="2007" name="Proc. Natl. Acad. Sci. U.S.A.">
        <title>Dandruff-associated Malassezia genomes reveal convergent and divergent virulence traits shared with plant and human fungal pathogens.</title>
        <authorList>
            <person name="Xu J."/>
            <person name="Saunders C.W."/>
            <person name="Hu P."/>
            <person name="Grant R.A."/>
            <person name="Boekhout T."/>
            <person name="Kuramae E.E."/>
            <person name="Kronstad J.W."/>
            <person name="Deangelis Y.M."/>
            <person name="Reeder N.L."/>
            <person name="Johnstone K.R."/>
            <person name="Leland M."/>
            <person name="Fieno A.M."/>
            <person name="Begley W.M."/>
            <person name="Sun Y."/>
            <person name="Lacey M.P."/>
            <person name="Chaudhary T."/>
            <person name="Keough T."/>
            <person name="Chu L."/>
            <person name="Sears R."/>
            <person name="Yuan B."/>
            <person name="Dawson T.L.Jr."/>
        </authorList>
    </citation>
    <scope>NUCLEOTIDE SEQUENCE [LARGE SCALE GENOMIC DNA]</scope>
    <source>
        <strain evidence="5">ATCC MYA-4612 / CBS 7966</strain>
    </source>
</reference>
<dbReference type="GO" id="GO:0005634">
    <property type="term" value="C:nucleus"/>
    <property type="evidence" value="ECO:0007669"/>
    <property type="project" value="TreeGrafter"/>
</dbReference>
<feature type="region of interest" description="Disordered" evidence="2">
    <location>
        <begin position="253"/>
        <end position="311"/>
    </location>
</feature>
<dbReference type="InterPro" id="IPR014756">
    <property type="entry name" value="Ig_E-set"/>
</dbReference>
<organism evidence="4 5">
    <name type="scientific">Malassezia globosa (strain ATCC MYA-4612 / CBS 7966)</name>
    <name type="common">Dandruff-associated fungus</name>
    <dbReference type="NCBI Taxonomy" id="425265"/>
    <lineage>
        <taxon>Eukaryota</taxon>
        <taxon>Fungi</taxon>
        <taxon>Dikarya</taxon>
        <taxon>Basidiomycota</taxon>
        <taxon>Ustilaginomycotina</taxon>
        <taxon>Malasseziomycetes</taxon>
        <taxon>Malasseziales</taxon>
        <taxon>Malasseziaceae</taxon>
        <taxon>Malassezia</taxon>
    </lineage>
</organism>
<dbReference type="SUPFAM" id="SSF160219">
    <property type="entry name" value="AMPKBI-like"/>
    <property type="match status" value="1"/>
</dbReference>
<feature type="compositionally biased region" description="Basic and acidic residues" evidence="2">
    <location>
        <begin position="275"/>
        <end position="294"/>
    </location>
</feature>
<comment type="caution">
    <text evidence="4">The sequence shown here is derived from an EMBL/GenBank/DDBJ whole genome shotgun (WGS) entry which is preliminary data.</text>
</comment>
<dbReference type="GO" id="GO:0005737">
    <property type="term" value="C:cytoplasm"/>
    <property type="evidence" value="ECO:0007669"/>
    <property type="project" value="TreeGrafter"/>
</dbReference>
<dbReference type="InterPro" id="IPR032640">
    <property type="entry name" value="AMPK1_CBM"/>
</dbReference>
<evidence type="ECO:0000259" key="3">
    <source>
        <dbReference type="SMART" id="SM01010"/>
    </source>
</evidence>
<dbReference type="KEGG" id="mgl:MGL_3176"/>
<feature type="region of interest" description="Disordered" evidence="2">
    <location>
        <begin position="55"/>
        <end position="125"/>
    </location>
</feature>
<dbReference type="CDD" id="cd02859">
    <property type="entry name" value="E_set_AMPKbeta_like_N"/>
    <property type="match status" value="1"/>
</dbReference>
<feature type="compositionally biased region" description="Low complexity" evidence="2">
    <location>
        <begin position="105"/>
        <end position="120"/>
    </location>
</feature>
<dbReference type="GO" id="GO:0007165">
    <property type="term" value="P:signal transduction"/>
    <property type="evidence" value="ECO:0007669"/>
    <property type="project" value="TreeGrafter"/>
</dbReference>
<dbReference type="InterPro" id="IPR006828">
    <property type="entry name" value="ASC_dom"/>
</dbReference>
<dbReference type="GO" id="GO:0031588">
    <property type="term" value="C:nucleotide-activated protein kinase complex"/>
    <property type="evidence" value="ECO:0007669"/>
    <property type="project" value="TreeGrafter"/>
</dbReference>
<dbReference type="OrthoDB" id="531008at2759"/>
<dbReference type="SMART" id="SM01010">
    <property type="entry name" value="AMPKBI"/>
    <property type="match status" value="1"/>
</dbReference>
<dbReference type="Pfam" id="PF16561">
    <property type="entry name" value="AMPK1_CBM"/>
    <property type="match status" value="1"/>
</dbReference>
<sequence length="615" mass="67534">MGNSQSAHYREGGSAVASTVACPDTTQSNQENEAIVTTYRPGHLYSHTLSLGASPGLAQKASKSDTAPLDANHERKPIVAGSAFARYGGSDSSLADPSSKDSSDVDSSASFSGSDAASQDLSHERSEIFVRRAAGRNLEINTDQSSHVPLSTPDVQTPRAPTTTHESANMTLTPRPDQSDDKEQRRLRPQSLLFGEEDQLQAENTMRTESKEPDSDDEAASRRPVKTKLSSLPSYLKIPTTIPRSFTTSKMVLDPDIRRKTSRHSSYVSTPQHQRRLDHAHVRSDADDHAREHPWSSPDPKSHSGSSLCLPRTQTAPHRLHAMGKEPPSLELVSDSSADIPVSIEKPAPASPITPNLPDVPHTPVNLIWRGRGKHVFVTGTFADEWQSKIPLKQLRPHTPFLCTVYLPPGTHRLKFVVDDRWRVSSDLDTATDGDGTLVNYVEIPNLMNDSRDHMTRGNVVRDETWKRAMAVLTSAHASPRGEWDELNDDFPGQSETTWTREVPACIELAQEAEENILERDDFEPGDDSSLLPRPPQLPRQLEKVILNAGVAHNQVPINTNAALVDDNSVLPAPNHAVLNHLATGAIKNGVLAMGTVTRYKNKYITTVLYRPVHA</sequence>
<feature type="compositionally biased region" description="Basic and acidic residues" evidence="2">
    <location>
        <begin position="177"/>
        <end position="186"/>
    </location>
</feature>
<keyword evidence="5" id="KW-1185">Reference proteome</keyword>
<feature type="compositionally biased region" description="Polar residues" evidence="2">
    <location>
        <begin position="139"/>
        <end position="172"/>
    </location>
</feature>
<protein>
    <recommendedName>
        <fullName evidence="3">Association with the SNF1 complex (ASC) domain-containing protein</fullName>
    </recommendedName>
</protein>
<feature type="domain" description="Association with the SNF1 complex (ASC)" evidence="3">
    <location>
        <begin position="493"/>
        <end position="613"/>
    </location>
</feature>
<dbReference type="GO" id="GO:0019901">
    <property type="term" value="F:protein kinase binding"/>
    <property type="evidence" value="ECO:0007669"/>
    <property type="project" value="TreeGrafter"/>
</dbReference>
<dbReference type="AlphaFoldDB" id="A8Q808"/>
<dbReference type="PANTHER" id="PTHR10343:SF84">
    <property type="entry name" value="5'-AMP-ACTIVATED PROTEIN KINASE SUBUNIT BETA-1"/>
    <property type="match status" value="1"/>
</dbReference>
<evidence type="ECO:0000256" key="2">
    <source>
        <dbReference type="SAM" id="MobiDB-lite"/>
    </source>
</evidence>
<dbReference type="Pfam" id="PF04739">
    <property type="entry name" value="AMPKBI"/>
    <property type="match status" value="1"/>
</dbReference>